<proteinExistence type="predicted"/>
<reference evidence="1 2" key="1">
    <citation type="journal article" date="2018" name="Sci. Rep.">
        <title>Characterisation of pathogen-specific regions and novel effector candidates in Fusarium oxysporum f. sp. cepae.</title>
        <authorList>
            <person name="Armitage A.D."/>
            <person name="Taylor A."/>
            <person name="Sobczyk M.K."/>
            <person name="Baxter L."/>
            <person name="Greenfield B.P."/>
            <person name="Bates H.J."/>
            <person name="Wilson F."/>
            <person name="Jackson A.C."/>
            <person name="Ott S."/>
            <person name="Harrison R.J."/>
            <person name="Clarkson J.P."/>
        </authorList>
    </citation>
    <scope>NUCLEOTIDE SEQUENCE [LARGE SCALE GENOMIC DNA]</scope>
    <source>
        <strain evidence="1 2">Fo_A28</strain>
    </source>
</reference>
<dbReference type="EMBL" id="MRCY01000047">
    <property type="protein sequence ID" value="RKL08246.1"/>
    <property type="molecule type" value="Genomic_DNA"/>
</dbReference>
<accession>A0A420TB40</accession>
<evidence type="ECO:0000313" key="2">
    <source>
        <dbReference type="Proteomes" id="UP000285860"/>
    </source>
</evidence>
<comment type="caution">
    <text evidence="1">The sequence shown here is derived from an EMBL/GenBank/DDBJ whole genome shotgun (WGS) entry which is preliminary data.</text>
</comment>
<dbReference type="AlphaFoldDB" id="A0A420TB40"/>
<name>A0A420TB40_FUSOX</name>
<gene>
    <name evidence="1" type="ORF">BFJ68_g9593</name>
</gene>
<sequence length="71" mass="7956">MASTYLPLLLTTSVSLSSDVESSSWADYEWLGHYDTRIVYKAWTTSGTRSMAVRSGWTEGSSWSDFGNFAF</sequence>
<evidence type="ECO:0000313" key="1">
    <source>
        <dbReference type="EMBL" id="RKL08246.1"/>
    </source>
</evidence>
<protein>
    <submittedName>
        <fullName evidence="1">Uncharacterized protein</fullName>
    </submittedName>
</protein>
<organism evidence="1 2">
    <name type="scientific">Fusarium oxysporum</name>
    <name type="common">Fusarium vascular wilt</name>
    <dbReference type="NCBI Taxonomy" id="5507"/>
    <lineage>
        <taxon>Eukaryota</taxon>
        <taxon>Fungi</taxon>
        <taxon>Dikarya</taxon>
        <taxon>Ascomycota</taxon>
        <taxon>Pezizomycotina</taxon>
        <taxon>Sordariomycetes</taxon>
        <taxon>Hypocreomycetidae</taxon>
        <taxon>Hypocreales</taxon>
        <taxon>Nectriaceae</taxon>
        <taxon>Fusarium</taxon>
        <taxon>Fusarium oxysporum species complex</taxon>
    </lineage>
</organism>
<dbReference type="Proteomes" id="UP000285860">
    <property type="component" value="Unassembled WGS sequence"/>
</dbReference>